<reference evidence="1 2" key="1">
    <citation type="submission" date="2013-06" db="EMBL/GenBank/DDBJ databases">
        <authorList>
            <person name="Weinstock G."/>
            <person name="Sodergren E."/>
            <person name="Lobos E.A."/>
            <person name="Fulton L."/>
            <person name="Fulton R."/>
            <person name="Courtney L."/>
            <person name="Fronick C."/>
            <person name="O'Laughlin M."/>
            <person name="Godfrey J."/>
            <person name="Wilson R.M."/>
            <person name="Miner T."/>
            <person name="Farmer C."/>
            <person name="Delehaunty K."/>
            <person name="Cordes M."/>
            <person name="Minx P."/>
            <person name="Tomlinson C."/>
            <person name="Chen J."/>
            <person name="Wollam A."/>
            <person name="Pepin K.H."/>
            <person name="Bhonagiri V."/>
            <person name="Zhang X."/>
            <person name="Warren W."/>
            <person name="Mitreva M."/>
            <person name="Mardis E.R."/>
            <person name="Wilson R.K."/>
        </authorList>
    </citation>
    <scope>NUCLEOTIDE SEQUENCE [LARGE SCALE GENOMIC DNA]</scope>
    <source>
        <strain evidence="1 2">ATCC 27803</strain>
    </source>
</reference>
<proteinExistence type="predicted"/>
<dbReference type="RefSeq" id="WP_051335209.1">
    <property type="nucleotide sequence ID" value="NZ_KI271017.1"/>
</dbReference>
<dbReference type="EMBL" id="AWVI01000040">
    <property type="protein sequence ID" value="ERK45590.1"/>
    <property type="molecule type" value="Genomic_DNA"/>
</dbReference>
<comment type="caution">
    <text evidence="1">The sequence shown here is derived from an EMBL/GenBank/DDBJ whole genome shotgun (WGS) entry which is preliminary data.</text>
</comment>
<dbReference type="SUPFAM" id="SSF53795">
    <property type="entry name" value="PEP carboxykinase-like"/>
    <property type="match status" value="1"/>
</dbReference>
<dbReference type="AlphaFoldDB" id="U2P530"/>
<dbReference type="OrthoDB" id="384098at2"/>
<dbReference type="HOGENOM" id="CLU_1088806_0_0_9"/>
<dbReference type="Proteomes" id="UP000016658">
    <property type="component" value="Unassembled WGS sequence"/>
</dbReference>
<sequence length="255" mass="28711">MYKIVNRVSVNKNLGKYWNVFQCEDTEKCDLSIDINSSVFEYCGINVFPETDYPLVFQSENALVSANSDWSKVNITLLAGKQDGLEGALSAVLMTHLSIRNGLLMHASVVEYQEKGILFVGPSGIGKTTQAMLWNQYKNAIIINGDMSLIHYEDSKYYAYGYPIHGSSPYCENRKVEISGIIILEQSLENRIEKITGIMMVESVMKNIFLPKWFEKGVNDALKTINGLLSNVPVYLLKCRIDQQAVELVEGVLFK</sequence>
<accession>U2P530</accession>
<name>U2P530_9FIRM</name>
<organism evidence="1 2">
    <name type="scientific">Faecalitalea cylindroides ATCC 27803</name>
    <dbReference type="NCBI Taxonomy" id="649755"/>
    <lineage>
        <taxon>Bacteria</taxon>
        <taxon>Bacillati</taxon>
        <taxon>Bacillota</taxon>
        <taxon>Erysipelotrichia</taxon>
        <taxon>Erysipelotrichales</taxon>
        <taxon>Erysipelotrichaceae</taxon>
        <taxon>Faecalitalea</taxon>
    </lineage>
</organism>
<evidence type="ECO:0000313" key="2">
    <source>
        <dbReference type="Proteomes" id="UP000016658"/>
    </source>
</evidence>
<dbReference type="InterPro" id="IPR027417">
    <property type="entry name" value="P-loop_NTPase"/>
</dbReference>
<protein>
    <recommendedName>
        <fullName evidence="3">HPr kinase/phosphorylase C-terminal domain-containing protein</fullName>
    </recommendedName>
</protein>
<gene>
    <name evidence="1" type="ORF">HMPREF0367_00935</name>
</gene>
<evidence type="ECO:0008006" key="3">
    <source>
        <dbReference type="Google" id="ProtNLM"/>
    </source>
</evidence>
<dbReference type="Gene3D" id="3.40.50.300">
    <property type="entry name" value="P-loop containing nucleotide triphosphate hydrolases"/>
    <property type="match status" value="1"/>
</dbReference>
<evidence type="ECO:0000313" key="1">
    <source>
        <dbReference type="EMBL" id="ERK45590.1"/>
    </source>
</evidence>